<dbReference type="CDD" id="cd17489">
    <property type="entry name" value="MFS_YfcJ_like"/>
    <property type="match status" value="1"/>
</dbReference>
<feature type="transmembrane region" description="Helical" evidence="6">
    <location>
        <begin position="47"/>
        <end position="65"/>
    </location>
</feature>
<feature type="transmembrane region" description="Helical" evidence="6">
    <location>
        <begin position="366"/>
        <end position="384"/>
    </location>
</feature>
<evidence type="ECO:0000256" key="2">
    <source>
        <dbReference type="ARBA" id="ARBA00022448"/>
    </source>
</evidence>
<dbReference type="RefSeq" id="WP_181732995.1">
    <property type="nucleotide sequence ID" value="NZ_JACEIR010000015.1"/>
</dbReference>
<feature type="transmembrane region" description="Helical" evidence="6">
    <location>
        <begin position="12"/>
        <end position="35"/>
    </location>
</feature>
<dbReference type="PANTHER" id="PTHR23531">
    <property type="entry name" value="QUINOLENE RESISTANCE PROTEIN NORA"/>
    <property type="match status" value="1"/>
</dbReference>
<dbReference type="Proteomes" id="UP000633619">
    <property type="component" value="Unassembled WGS sequence"/>
</dbReference>
<name>A0A8I1DG74_THEIN</name>
<accession>A0A8I1DG74</accession>
<dbReference type="AlphaFoldDB" id="A0A8I1DG74"/>
<dbReference type="InterPro" id="IPR011701">
    <property type="entry name" value="MFS"/>
</dbReference>
<dbReference type="PROSITE" id="PS00216">
    <property type="entry name" value="SUGAR_TRANSPORT_1"/>
    <property type="match status" value="1"/>
</dbReference>
<feature type="transmembrane region" description="Helical" evidence="6">
    <location>
        <begin position="135"/>
        <end position="157"/>
    </location>
</feature>
<dbReference type="Pfam" id="PF07690">
    <property type="entry name" value="MFS_1"/>
    <property type="match status" value="1"/>
</dbReference>
<dbReference type="EMBL" id="JAECVW010000013">
    <property type="protein sequence ID" value="MBH8596340.1"/>
    <property type="molecule type" value="Genomic_DNA"/>
</dbReference>
<dbReference type="InterPro" id="IPR052714">
    <property type="entry name" value="MFS_Exporter"/>
</dbReference>
<dbReference type="PROSITE" id="PS50850">
    <property type="entry name" value="MFS"/>
    <property type="match status" value="1"/>
</dbReference>
<dbReference type="SUPFAM" id="SSF103473">
    <property type="entry name" value="MFS general substrate transporter"/>
    <property type="match status" value="1"/>
</dbReference>
<keyword evidence="4 6" id="KW-1133">Transmembrane helix</keyword>
<feature type="transmembrane region" description="Helical" evidence="6">
    <location>
        <begin position="163"/>
        <end position="184"/>
    </location>
</feature>
<dbReference type="GO" id="GO:0022857">
    <property type="term" value="F:transmembrane transporter activity"/>
    <property type="evidence" value="ECO:0007669"/>
    <property type="project" value="InterPro"/>
</dbReference>
<evidence type="ECO:0000313" key="8">
    <source>
        <dbReference type="EMBL" id="MBH8596340.1"/>
    </source>
</evidence>
<feature type="transmembrane region" description="Helical" evidence="6">
    <location>
        <begin position="246"/>
        <end position="265"/>
    </location>
</feature>
<feature type="transmembrane region" description="Helical" evidence="6">
    <location>
        <begin position="216"/>
        <end position="234"/>
    </location>
</feature>
<evidence type="ECO:0000256" key="4">
    <source>
        <dbReference type="ARBA" id="ARBA00022989"/>
    </source>
</evidence>
<sequence length="403" mass="44779">MEKDKLWTKNFLFLFLSNSFVSLIFYLLMTTMAVYAVKQYHASESSAGLAAGIFVIGALVSRLFAGKYIEVIGRRRLLLGGLFFYLIATLCYFLADHLIWLLLIRFLHGAAFGCASTAMQTAVMDMIPHHRKGEGIGYFTLSTTVATAIGPFLGLFISQHADYQVIFEFCALFSFLSLIIAFFADIPQVSVTEEQLQAMKSGFSFWDFFEKKALPISLYMVLIGITYSGIVSFINSYAIEVNLTESAGFFFIVYAVMLLISRPLAGRLLDLKGENMVLYPAIILHALCFLFLSQARHGSVLLLAGALLALGFGALMSCCQVVAIKESPKHKVGLATSTFYSLVDGGVGVGPYLIGIVIQYMDFRNMYLMLSFLVLLSIFLYFILHGKKASLRKKQQQRSQQAA</sequence>
<dbReference type="InterPro" id="IPR036259">
    <property type="entry name" value="MFS_trans_sf"/>
</dbReference>
<keyword evidence="9" id="KW-1185">Reference proteome</keyword>
<feature type="transmembrane region" description="Helical" evidence="6">
    <location>
        <begin position="301"/>
        <end position="324"/>
    </location>
</feature>
<gene>
    <name evidence="8" type="ORF">I8U20_13615</name>
</gene>
<dbReference type="InterPro" id="IPR020846">
    <property type="entry name" value="MFS_dom"/>
</dbReference>
<evidence type="ECO:0000256" key="1">
    <source>
        <dbReference type="ARBA" id="ARBA00004651"/>
    </source>
</evidence>
<organism evidence="8 9">
    <name type="scientific">Thermoactinomyces intermedius</name>
    <dbReference type="NCBI Taxonomy" id="2024"/>
    <lineage>
        <taxon>Bacteria</taxon>
        <taxon>Bacillati</taxon>
        <taxon>Bacillota</taxon>
        <taxon>Bacilli</taxon>
        <taxon>Bacillales</taxon>
        <taxon>Thermoactinomycetaceae</taxon>
        <taxon>Thermoactinomyces</taxon>
    </lineage>
</organism>
<keyword evidence="2" id="KW-0813">Transport</keyword>
<evidence type="ECO:0000259" key="7">
    <source>
        <dbReference type="PROSITE" id="PS50850"/>
    </source>
</evidence>
<keyword evidence="5 6" id="KW-0472">Membrane</keyword>
<dbReference type="InterPro" id="IPR005829">
    <property type="entry name" value="Sugar_transporter_CS"/>
</dbReference>
<feature type="transmembrane region" description="Helical" evidence="6">
    <location>
        <begin position="336"/>
        <end position="360"/>
    </location>
</feature>
<evidence type="ECO:0000313" key="9">
    <source>
        <dbReference type="Proteomes" id="UP000633619"/>
    </source>
</evidence>
<feature type="transmembrane region" description="Helical" evidence="6">
    <location>
        <begin position="277"/>
        <end position="295"/>
    </location>
</feature>
<keyword evidence="3 6" id="KW-0812">Transmembrane</keyword>
<protein>
    <submittedName>
        <fullName evidence="8">MFS transporter</fullName>
    </submittedName>
</protein>
<evidence type="ECO:0000256" key="6">
    <source>
        <dbReference type="SAM" id="Phobius"/>
    </source>
</evidence>
<reference evidence="8 9" key="1">
    <citation type="submission" date="2020-12" db="EMBL/GenBank/DDBJ databases">
        <title>WGS of Thermoactinomyces spp.</title>
        <authorList>
            <person name="Cheng K."/>
        </authorList>
    </citation>
    <scope>NUCLEOTIDE SEQUENCE [LARGE SCALE GENOMIC DNA]</scope>
    <source>
        <strain evidence="9">CICC 10671\DSM 43846</strain>
    </source>
</reference>
<comment type="caution">
    <text evidence="8">The sequence shown here is derived from an EMBL/GenBank/DDBJ whole genome shotgun (WGS) entry which is preliminary data.</text>
</comment>
<proteinExistence type="predicted"/>
<feature type="domain" description="Major facilitator superfamily (MFS) profile" evidence="7">
    <location>
        <begin position="10"/>
        <end position="389"/>
    </location>
</feature>
<dbReference type="GO" id="GO:0005886">
    <property type="term" value="C:plasma membrane"/>
    <property type="evidence" value="ECO:0007669"/>
    <property type="project" value="UniProtKB-SubCell"/>
</dbReference>
<dbReference type="PANTHER" id="PTHR23531:SF2">
    <property type="entry name" value="PERMEASE"/>
    <property type="match status" value="1"/>
</dbReference>
<dbReference type="Gene3D" id="1.20.1250.20">
    <property type="entry name" value="MFS general substrate transporter like domains"/>
    <property type="match status" value="1"/>
</dbReference>
<evidence type="ECO:0000256" key="5">
    <source>
        <dbReference type="ARBA" id="ARBA00023136"/>
    </source>
</evidence>
<feature type="transmembrane region" description="Helical" evidence="6">
    <location>
        <begin position="77"/>
        <end position="95"/>
    </location>
</feature>
<evidence type="ECO:0000256" key="3">
    <source>
        <dbReference type="ARBA" id="ARBA00022692"/>
    </source>
</evidence>
<comment type="subcellular location">
    <subcellularLocation>
        <location evidence="1">Cell membrane</location>
        <topology evidence="1">Multi-pass membrane protein</topology>
    </subcellularLocation>
</comment>